<evidence type="ECO:0000256" key="3">
    <source>
        <dbReference type="ARBA" id="ARBA00022525"/>
    </source>
</evidence>
<evidence type="ECO:0000313" key="6">
    <source>
        <dbReference type="EMBL" id="BBA30667.1"/>
    </source>
</evidence>
<dbReference type="Gene3D" id="1.10.238.20">
    <property type="entry name" value="Pheromone/general odorant binding protein domain"/>
    <property type="match status" value="1"/>
</dbReference>
<dbReference type="Pfam" id="PF01395">
    <property type="entry name" value="PBP_GOBP"/>
    <property type="match status" value="1"/>
</dbReference>
<keyword evidence="3" id="KW-0964">Secreted</keyword>
<name>A0A286P0X4_9HEMI</name>
<comment type="similarity">
    <text evidence="2">Belongs to the PBP/GOBP family.</text>
</comment>
<feature type="chain" id="PRO_5012515916" evidence="5">
    <location>
        <begin position="20"/>
        <end position="134"/>
    </location>
</feature>
<dbReference type="PANTHER" id="PTHR11857:SF43">
    <property type="entry name" value="GEO07291P1-RELATED"/>
    <property type="match status" value="1"/>
</dbReference>
<evidence type="ECO:0000256" key="2">
    <source>
        <dbReference type="ARBA" id="ARBA00008098"/>
    </source>
</evidence>
<dbReference type="GO" id="GO:0005549">
    <property type="term" value="F:odorant binding"/>
    <property type="evidence" value="ECO:0007669"/>
    <property type="project" value="InterPro"/>
</dbReference>
<dbReference type="SMART" id="SM00708">
    <property type="entry name" value="PhBP"/>
    <property type="match status" value="1"/>
</dbReference>
<dbReference type="InterPro" id="IPR006170">
    <property type="entry name" value="PBP/GOBP"/>
</dbReference>
<feature type="signal peptide" evidence="5">
    <location>
        <begin position="1"/>
        <end position="19"/>
    </location>
</feature>
<evidence type="ECO:0000256" key="1">
    <source>
        <dbReference type="ARBA" id="ARBA00004613"/>
    </source>
</evidence>
<dbReference type="CDD" id="cd23992">
    <property type="entry name" value="PBP_GOBP"/>
    <property type="match status" value="1"/>
</dbReference>
<keyword evidence="4 5" id="KW-0732">Signal</keyword>
<dbReference type="EMBL" id="AB999713">
    <property type="protein sequence ID" value="BBA30667.1"/>
    <property type="molecule type" value="mRNA"/>
</dbReference>
<dbReference type="PANTHER" id="PTHR11857">
    <property type="entry name" value="ODORANT BINDING PROTEIN-RELATED"/>
    <property type="match status" value="1"/>
</dbReference>
<dbReference type="GO" id="GO:0007608">
    <property type="term" value="P:sensory perception of smell"/>
    <property type="evidence" value="ECO:0007669"/>
    <property type="project" value="TreeGrafter"/>
</dbReference>
<protein>
    <submittedName>
        <fullName evidence="6">Pc237, similar to heme-binding protein</fullName>
    </submittedName>
</protein>
<proteinExistence type="evidence at transcript level"/>
<dbReference type="AlphaFoldDB" id="A0A286P0X4"/>
<evidence type="ECO:0000256" key="5">
    <source>
        <dbReference type="SAM" id="SignalP"/>
    </source>
</evidence>
<organism evidence="6">
    <name type="scientific">Panstrongylus chinai</name>
    <dbReference type="NCBI Taxonomy" id="156444"/>
    <lineage>
        <taxon>Eukaryota</taxon>
        <taxon>Metazoa</taxon>
        <taxon>Ecdysozoa</taxon>
        <taxon>Arthropoda</taxon>
        <taxon>Hexapoda</taxon>
        <taxon>Insecta</taxon>
        <taxon>Pterygota</taxon>
        <taxon>Neoptera</taxon>
        <taxon>Paraneoptera</taxon>
        <taxon>Hemiptera</taxon>
        <taxon>Heteroptera</taxon>
        <taxon>Panheteroptera</taxon>
        <taxon>Cimicomorpha</taxon>
        <taxon>Reduviidae</taxon>
        <taxon>Triatominae</taxon>
        <taxon>Panstrongylus</taxon>
    </lineage>
</organism>
<dbReference type="GO" id="GO:0005615">
    <property type="term" value="C:extracellular space"/>
    <property type="evidence" value="ECO:0007669"/>
    <property type="project" value="TreeGrafter"/>
</dbReference>
<accession>A0A286P0X4</accession>
<comment type="subcellular location">
    <subcellularLocation>
        <location evidence="1">Secreted</location>
    </subcellularLocation>
</comment>
<dbReference type="InterPro" id="IPR036728">
    <property type="entry name" value="PBP_GOBP_sf"/>
</dbReference>
<reference evidence="6" key="1">
    <citation type="journal article" date="2017" name="Acta Trop.">
        <title>Salivary gland transcripts of the kissing bug, Panstrongylus chinai, a vector of Chagas disease.</title>
        <authorList>
            <person name="Kato H."/>
            <person name="Jochim R.C."/>
            <person name="Gomez E.A."/>
            <person name="Tsunekawa S."/>
            <person name="Valenzuela J.G."/>
            <person name="Hashiguchi Y."/>
        </authorList>
    </citation>
    <scope>NUCLEOTIDE SEQUENCE</scope>
    <source>
        <tissue evidence="6">Salivary gland</tissue>
    </source>
</reference>
<sequence length="134" mass="15119">MKFVTVIAVVCYLFVATNSLTTPSSSRSDSLEVLEKCSNENNISLLIADKLVKHTKPVSNRDEKCLLSCFLKERGYYVNGEIDTEKILQYLKTILSDEKYKRLEGTFKTCVSKVDKNKDTCEIANDVHLCAEPS</sequence>
<dbReference type="SUPFAM" id="SSF47565">
    <property type="entry name" value="Insect pheromone/odorant-binding proteins"/>
    <property type="match status" value="1"/>
</dbReference>
<evidence type="ECO:0000256" key="4">
    <source>
        <dbReference type="ARBA" id="ARBA00022729"/>
    </source>
</evidence>